<evidence type="ECO:0000256" key="1">
    <source>
        <dbReference type="ARBA" id="ARBA00008136"/>
    </source>
</evidence>
<dbReference type="GO" id="GO:0006508">
    <property type="term" value="P:proteolysis"/>
    <property type="evidence" value="ECO:0007669"/>
    <property type="project" value="UniProtKB-KW"/>
</dbReference>
<accession>A0A915JV78</accession>
<dbReference type="WBParaSite" id="nRc.2.0.1.t29988-RA">
    <property type="protein sequence ID" value="nRc.2.0.1.t29988-RA"/>
    <property type="gene ID" value="nRc.2.0.1.g29988"/>
</dbReference>
<evidence type="ECO:0000313" key="12">
    <source>
        <dbReference type="Proteomes" id="UP000887565"/>
    </source>
</evidence>
<dbReference type="AlphaFoldDB" id="A0A915JV78"/>
<keyword evidence="12" id="KW-1185">Reference proteome</keyword>
<keyword evidence="3" id="KW-0645">Protease</keyword>
<proteinExistence type="inferred from homology"/>
<evidence type="ECO:0000256" key="3">
    <source>
        <dbReference type="ARBA" id="ARBA00022670"/>
    </source>
</evidence>
<dbReference type="Proteomes" id="UP000887565">
    <property type="component" value="Unplaced"/>
</dbReference>
<keyword evidence="8" id="KW-0456">Lyase</keyword>
<reference evidence="13" key="1">
    <citation type="submission" date="2022-11" db="UniProtKB">
        <authorList>
            <consortium name="WormBaseParasite"/>
        </authorList>
    </citation>
    <scope>IDENTIFICATION</scope>
</reference>
<dbReference type="PANTHER" id="PTHR13604:SF0">
    <property type="entry name" value="ABASIC SITE PROCESSING PROTEIN HMCES"/>
    <property type="match status" value="1"/>
</dbReference>
<keyword evidence="4" id="KW-0227">DNA damage</keyword>
<evidence type="ECO:0000256" key="9">
    <source>
        <dbReference type="ARBA" id="ARBA00030390"/>
    </source>
</evidence>
<evidence type="ECO:0000256" key="10">
    <source>
        <dbReference type="ARBA" id="ARBA00030898"/>
    </source>
</evidence>
<dbReference type="GO" id="GO:0106300">
    <property type="term" value="P:protein-DNA covalent cross-linking repair"/>
    <property type="evidence" value="ECO:0007669"/>
    <property type="project" value="InterPro"/>
</dbReference>
<keyword evidence="7" id="KW-0238">DNA-binding</keyword>
<dbReference type="InterPro" id="IPR036590">
    <property type="entry name" value="SRAP-like"/>
</dbReference>
<comment type="similarity">
    <text evidence="1">Belongs to the SOS response-associated peptidase family.</text>
</comment>
<dbReference type="GO" id="GO:0003697">
    <property type="term" value="F:single-stranded DNA binding"/>
    <property type="evidence" value="ECO:0007669"/>
    <property type="project" value="InterPro"/>
</dbReference>
<dbReference type="Pfam" id="PF02586">
    <property type="entry name" value="SRAP"/>
    <property type="match status" value="1"/>
</dbReference>
<dbReference type="GO" id="GO:0008233">
    <property type="term" value="F:peptidase activity"/>
    <property type="evidence" value="ECO:0007669"/>
    <property type="project" value="UniProtKB-KW"/>
</dbReference>
<dbReference type="PANTHER" id="PTHR13604">
    <property type="entry name" value="DC12-RELATED"/>
    <property type="match status" value="1"/>
</dbReference>
<evidence type="ECO:0000256" key="5">
    <source>
        <dbReference type="ARBA" id="ARBA00022801"/>
    </source>
</evidence>
<dbReference type="Gene3D" id="3.90.1680.10">
    <property type="entry name" value="SOS response associated peptidase-like"/>
    <property type="match status" value="1"/>
</dbReference>
<evidence type="ECO:0000256" key="7">
    <source>
        <dbReference type="ARBA" id="ARBA00023125"/>
    </source>
</evidence>
<sequence>MLNMTDMQYLEYFYEKVRNASKKRLNTLDAPELNKKNRLAEIKTGLMYIDKTEITLNNQVISLNKVTTKLLYFCIRKGNLTNESPVLISAQHHEDEEFVKLHNSDQIVLQPMKWGLVSSWLNTSNERRYGYRMINARAETLTQKPTFKRLLKRGRRCAVVVDGDVEKEDQDRSIAAYYRKSWSFGEHNGRKLMFLAGLFDINYNLNDEPLFSYVVITVNSARDIRFIHNRMPAVLLDEDEVWDWITSENVDSHQAMELLQPVEDLAYHRVSNVVNNTRFKGAKCVRPLRGDRSEATLSTSED</sequence>
<evidence type="ECO:0000256" key="2">
    <source>
        <dbReference type="ARBA" id="ARBA00015888"/>
    </source>
</evidence>
<evidence type="ECO:0000256" key="11">
    <source>
        <dbReference type="ARBA" id="ARBA00031130"/>
    </source>
</evidence>
<keyword evidence="6" id="KW-0190">Covalent protein-DNA linkage</keyword>
<evidence type="ECO:0000256" key="4">
    <source>
        <dbReference type="ARBA" id="ARBA00022763"/>
    </source>
</evidence>
<evidence type="ECO:0000313" key="13">
    <source>
        <dbReference type="WBParaSite" id="nRc.2.0.1.t29988-RA"/>
    </source>
</evidence>
<evidence type="ECO:0000256" key="6">
    <source>
        <dbReference type="ARBA" id="ARBA00023124"/>
    </source>
</evidence>
<dbReference type="SUPFAM" id="SSF143081">
    <property type="entry name" value="BB1717-like"/>
    <property type="match status" value="1"/>
</dbReference>
<organism evidence="12 13">
    <name type="scientific">Romanomermis culicivorax</name>
    <name type="common">Nematode worm</name>
    <dbReference type="NCBI Taxonomy" id="13658"/>
    <lineage>
        <taxon>Eukaryota</taxon>
        <taxon>Metazoa</taxon>
        <taxon>Ecdysozoa</taxon>
        <taxon>Nematoda</taxon>
        <taxon>Enoplea</taxon>
        <taxon>Dorylaimia</taxon>
        <taxon>Mermithida</taxon>
        <taxon>Mermithoidea</taxon>
        <taxon>Mermithidae</taxon>
        <taxon>Romanomermis</taxon>
    </lineage>
</organism>
<name>A0A915JV78_ROMCU</name>
<dbReference type="InterPro" id="IPR003738">
    <property type="entry name" value="SRAP"/>
</dbReference>
<evidence type="ECO:0000256" key="8">
    <source>
        <dbReference type="ARBA" id="ARBA00023239"/>
    </source>
</evidence>
<keyword evidence="5" id="KW-0378">Hydrolase</keyword>
<dbReference type="GO" id="GO:0016829">
    <property type="term" value="F:lyase activity"/>
    <property type="evidence" value="ECO:0007669"/>
    <property type="project" value="UniProtKB-KW"/>
</dbReference>
<protein>
    <recommendedName>
        <fullName evidence="2">Abasic site processing protein HMCES</fullName>
    </recommendedName>
    <alternativeName>
        <fullName evidence="9">Embryonic stem cell-specific 5-hydroxymethylcytosine-binding protein</fullName>
    </alternativeName>
    <alternativeName>
        <fullName evidence="10">Peptidase HMCES</fullName>
    </alternativeName>
    <alternativeName>
        <fullName evidence="11">SRAP domain-containing protein 1</fullName>
    </alternativeName>
</protein>